<dbReference type="GO" id="GO:0003756">
    <property type="term" value="F:protein disulfide isomerase activity"/>
    <property type="evidence" value="ECO:0007669"/>
    <property type="project" value="TreeGrafter"/>
</dbReference>
<dbReference type="InterPro" id="IPR051063">
    <property type="entry name" value="PDI"/>
</dbReference>
<dbReference type="PROSITE" id="PS51352">
    <property type="entry name" value="THIOREDOXIN_2"/>
    <property type="match status" value="1"/>
</dbReference>
<keyword evidence="2 4" id="KW-0732">Signal</keyword>
<keyword evidence="7" id="KW-1185">Reference proteome</keyword>
<evidence type="ECO:0000256" key="4">
    <source>
        <dbReference type="SAM" id="SignalP"/>
    </source>
</evidence>
<dbReference type="Gene3D" id="3.40.30.10">
    <property type="entry name" value="Glutaredoxin"/>
    <property type="match status" value="2"/>
</dbReference>
<dbReference type="OrthoDB" id="72053at2759"/>
<feature type="transmembrane region" description="Helical" evidence="3">
    <location>
        <begin position="653"/>
        <end position="673"/>
    </location>
</feature>
<comment type="similarity">
    <text evidence="1">Belongs to the protein disulfide isomerase family.</text>
</comment>
<evidence type="ECO:0000259" key="5">
    <source>
        <dbReference type="PROSITE" id="PS51352"/>
    </source>
</evidence>
<keyword evidence="3" id="KW-0812">Transmembrane</keyword>
<evidence type="ECO:0000313" key="6">
    <source>
        <dbReference type="EMBL" id="QLQ81593.1"/>
    </source>
</evidence>
<feature type="signal peptide" evidence="4">
    <location>
        <begin position="1"/>
        <end position="21"/>
    </location>
</feature>
<reference evidence="6 7" key="1">
    <citation type="submission" date="2020-06" db="EMBL/GenBank/DDBJ databases">
        <title>The yeast mating-type switching endonuclease HO is a domesticated member of an unorthodox homing genetic element family.</title>
        <authorList>
            <person name="Coughlan A.Y."/>
            <person name="Lombardi L."/>
            <person name="Braun-Galleani S."/>
            <person name="Martos A.R."/>
            <person name="Galeote V."/>
            <person name="Bigey F."/>
            <person name="Dequin S."/>
            <person name="Byrne K.P."/>
            <person name="Wolfe K.H."/>
        </authorList>
    </citation>
    <scope>NUCLEOTIDE SEQUENCE [LARGE SCALE GENOMIC DNA]</scope>
    <source>
        <strain evidence="6 7">CBS2947</strain>
    </source>
</reference>
<keyword evidence="3" id="KW-0472">Membrane</keyword>
<accession>A0A7H9HWA6</accession>
<protein>
    <recommendedName>
        <fullName evidence="5">Thioredoxin domain-containing protein</fullName>
    </recommendedName>
</protein>
<evidence type="ECO:0000256" key="1">
    <source>
        <dbReference type="ARBA" id="ARBA00006347"/>
    </source>
</evidence>
<gene>
    <name evidence="6" type="ORF">HG537_0F03540</name>
</gene>
<evidence type="ECO:0000256" key="3">
    <source>
        <dbReference type="SAM" id="Phobius"/>
    </source>
</evidence>
<name>A0A7H9HWA6_9SACH</name>
<dbReference type="Proteomes" id="UP000510647">
    <property type="component" value="Chromosome 6"/>
</dbReference>
<organism evidence="6 7">
    <name type="scientific">Torulaspora globosa</name>
    <dbReference type="NCBI Taxonomy" id="48254"/>
    <lineage>
        <taxon>Eukaryota</taxon>
        <taxon>Fungi</taxon>
        <taxon>Dikarya</taxon>
        <taxon>Ascomycota</taxon>
        <taxon>Saccharomycotina</taxon>
        <taxon>Saccharomycetes</taxon>
        <taxon>Saccharomycetales</taxon>
        <taxon>Saccharomycetaceae</taxon>
        <taxon>Torulaspora</taxon>
    </lineage>
</organism>
<dbReference type="SUPFAM" id="SSF52833">
    <property type="entry name" value="Thioredoxin-like"/>
    <property type="match status" value="1"/>
</dbReference>
<dbReference type="PANTHER" id="PTHR45672:SF3">
    <property type="entry name" value="THIOREDOXIN DOMAIN-CONTAINING PROTEIN 5"/>
    <property type="match status" value="1"/>
</dbReference>
<dbReference type="CDD" id="cd02961">
    <property type="entry name" value="PDI_a_family"/>
    <property type="match status" value="1"/>
</dbReference>
<feature type="domain" description="Thioredoxin" evidence="5">
    <location>
        <begin position="20"/>
        <end position="142"/>
    </location>
</feature>
<dbReference type="AlphaFoldDB" id="A0A7H9HWA6"/>
<keyword evidence="3" id="KW-1133">Transmembrane helix</keyword>
<evidence type="ECO:0000313" key="7">
    <source>
        <dbReference type="Proteomes" id="UP000510647"/>
    </source>
</evidence>
<dbReference type="PANTHER" id="PTHR45672">
    <property type="entry name" value="PROTEIN DISULFIDE-ISOMERASE C17H9.14C-RELATED"/>
    <property type="match status" value="1"/>
</dbReference>
<dbReference type="EMBL" id="CP059272">
    <property type="protein sequence ID" value="QLQ81593.1"/>
    <property type="molecule type" value="Genomic_DNA"/>
</dbReference>
<dbReference type="InterPro" id="IPR013766">
    <property type="entry name" value="Thioredoxin_domain"/>
</dbReference>
<feature type="chain" id="PRO_5028966232" description="Thioredoxin domain-containing protein" evidence="4">
    <location>
        <begin position="22"/>
        <end position="702"/>
    </location>
</feature>
<dbReference type="Pfam" id="PF00085">
    <property type="entry name" value="Thioredoxin"/>
    <property type="match status" value="1"/>
</dbReference>
<evidence type="ECO:0000256" key="2">
    <source>
        <dbReference type="ARBA" id="ARBA00022729"/>
    </source>
</evidence>
<dbReference type="GO" id="GO:0006457">
    <property type="term" value="P:protein folding"/>
    <property type="evidence" value="ECO:0007669"/>
    <property type="project" value="TreeGrafter"/>
</dbReference>
<dbReference type="GO" id="GO:0005783">
    <property type="term" value="C:endoplasmic reticulum"/>
    <property type="evidence" value="ECO:0007669"/>
    <property type="project" value="TreeGrafter"/>
</dbReference>
<proteinExistence type="inferred from homology"/>
<sequence length="702" mass="79688">MLFHWLASVAYLLYLGNFVLAINEDATERPIFPDPLNEEEFNSQMGSGLHIVEFYSPHCSHCKALAPTWKKAWETFYEEGQGLNITFSQVNCLLSGDLCNKEKIAYFPSIRLYGPSGFIKNFPENAKRTVENLIDFARREAYDPANAEVLDFKSLSIPIRGDQFNELLAGKGEHPMMVSFWPSKTMRNSDDNINFENCDECVPFQRTWRMLSSKLLAHNISTGHINCESSSNLCEELGFSDLVKIKNYSLDRVPKVALILPNRVVNNLFVYKSPFSTSVSDYEDFATRIVSNSEPPFISAKEVKEITQREFQIPSASILNVSPQKLHVVFSYDPETVVPEDLHVLGHLLEPLSAIPNAYLYKSTDNMKSASRSVFESMYQIINYNESEPVKTVKESYLDLNVMDQNPSLYVFKDGEKIPHIFPAYSTTEMRNVDYITSWIESVSLAPINEISPSTFDKLLDFNPEEYSGLVIQLIDISTGSKFEKSSRLLRKLIVGAYDYEDLRMQNVLNVADAKRLTKTEKMQALKKKGASAKKIVKASIEEIPRLDNHKVILGYIDISKSDNALSQLGLAHREQYSAGDVIVIDTINRYVYEHDIFGNILSSESPYNIRETLAAVFLPESSYSAGNIPRRAFRPSFGDSFGFSKLSGQLSFWRLLCVLSPIFLAYKALRILSRARINKRYKAKRNTVGLLGRANKKNLRD</sequence>
<dbReference type="InterPro" id="IPR036249">
    <property type="entry name" value="Thioredoxin-like_sf"/>
</dbReference>